<evidence type="ECO:0000259" key="1">
    <source>
        <dbReference type="Pfam" id="PF01636"/>
    </source>
</evidence>
<reference evidence="2 3" key="1">
    <citation type="submission" date="2020-08" db="EMBL/GenBank/DDBJ databases">
        <title>Genome sequence of Rhizobiales bacterium strain IZ6.</title>
        <authorList>
            <person name="Nakai R."/>
            <person name="Naganuma T."/>
        </authorList>
    </citation>
    <scope>NUCLEOTIDE SEQUENCE [LARGE SCALE GENOMIC DNA]</scope>
    <source>
        <strain evidence="2 3">IZ6</strain>
    </source>
</reference>
<dbReference type="KEGG" id="tso:IZ6_12010"/>
<evidence type="ECO:0000313" key="2">
    <source>
        <dbReference type="EMBL" id="BCJ90466.1"/>
    </source>
</evidence>
<dbReference type="Proteomes" id="UP000515317">
    <property type="component" value="Chromosome"/>
</dbReference>
<dbReference type="EMBL" id="AP023361">
    <property type="protein sequence ID" value="BCJ90466.1"/>
    <property type="molecule type" value="Genomic_DNA"/>
</dbReference>
<name>A0A6S6QM81_9HYPH</name>
<dbReference type="InterPro" id="IPR002575">
    <property type="entry name" value="Aminoglycoside_PTrfase"/>
</dbReference>
<dbReference type="InterPro" id="IPR011009">
    <property type="entry name" value="Kinase-like_dom_sf"/>
</dbReference>
<dbReference type="RefSeq" id="WP_222877093.1">
    <property type="nucleotide sequence ID" value="NZ_AP023361.1"/>
</dbReference>
<dbReference type="AlphaFoldDB" id="A0A6S6QM81"/>
<dbReference type="SUPFAM" id="SSF56112">
    <property type="entry name" value="Protein kinase-like (PK-like)"/>
    <property type="match status" value="1"/>
</dbReference>
<proteinExistence type="predicted"/>
<protein>
    <recommendedName>
        <fullName evidence="1">Aminoglycoside phosphotransferase domain-containing protein</fullName>
    </recommendedName>
</protein>
<accession>A0A6S6QM81</accession>
<sequence length="288" mass="31886">MADPKPDFTLEQLVWKYCSKALKSEISSSQQRFQIHNLTLKDGRRIVAKATPRSEKSLAHLAAAYRIQEGLRGMGVPCARLLAGPELLDDDRIIVVHEHFAPGVPHSCETPEHLAAVASALHTLRQKMNGAPYQGLGQMAVCPTSGMPQRLMELLEKWAFTVNSAEDWAIMHGDFKARNLRFEKARVSAIYDFESLTIGSEAHIVGYSSVVFSGGSERLAINFDLDTARAFIAAYEKARREPFSNVQREAAHGGMIHAMAYMGRLLLLGKALSADELTDQIIAFESKF</sequence>
<evidence type="ECO:0000313" key="3">
    <source>
        <dbReference type="Proteomes" id="UP000515317"/>
    </source>
</evidence>
<keyword evidence="3" id="KW-1185">Reference proteome</keyword>
<gene>
    <name evidence="2" type="ORF">IZ6_12010</name>
</gene>
<organism evidence="2 3">
    <name type="scientific">Terrihabitans soli</name>
    <dbReference type="NCBI Taxonomy" id="708113"/>
    <lineage>
        <taxon>Bacteria</taxon>
        <taxon>Pseudomonadati</taxon>
        <taxon>Pseudomonadota</taxon>
        <taxon>Alphaproteobacteria</taxon>
        <taxon>Hyphomicrobiales</taxon>
        <taxon>Terrihabitans</taxon>
    </lineage>
</organism>
<dbReference type="Pfam" id="PF01636">
    <property type="entry name" value="APH"/>
    <property type="match status" value="1"/>
</dbReference>
<dbReference type="Gene3D" id="3.90.1200.10">
    <property type="match status" value="1"/>
</dbReference>
<feature type="domain" description="Aminoglycoside phosphotransferase" evidence="1">
    <location>
        <begin position="41"/>
        <end position="208"/>
    </location>
</feature>